<evidence type="ECO:0000313" key="3">
    <source>
        <dbReference type="Proteomes" id="UP000270296"/>
    </source>
</evidence>
<reference evidence="4" key="1">
    <citation type="submission" date="2016-06" db="UniProtKB">
        <authorList>
            <consortium name="WormBaseParasite"/>
        </authorList>
    </citation>
    <scope>IDENTIFICATION</scope>
</reference>
<evidence type="ECO:0000313" key="4">
    <source>
        <dbReference type="WBParaSite" id="SBAD_0001178001-mRNA-1"/>
    </source>
</evidence>
<keyword evidence="1" id="KW-0472">Membrane</keyword>
<feature type="transmembrane region" description="Helical" evidence="1">
    <location>
        <begin position="15"/>
        <end position="34"/>
    </location>
</feature>
<protein>
    <submittedName>
        <fullName evidence="4">Secreted protein</fullName>
    </submittedName>
</protein>
<accession>A0A183J696</accession>
<keyword evidence="3" id="KW-1185">Reference proteome</keyword>
<organism evidence="4">
    <name type="scientific">Soboliphyme baturini</name>
    <dbReference type="NCBI Taxonomy" id="241478"/>
    <lineage>
        <taxon>Eukaryota</taxon>
        <taxon>Metazoa</taxon>
        <taxon>Ecdysozoa</taxon>
        <taxon>Nematoda</taxon>
        <taxon>Enoplea</taxon>
        <taxon>Dorylaimia</taxon>
        <taxon>Dioctophymatida</taxon>
        <taxon>Dioctophymatoidea</taxon>
        <taxon>Soboliphymatidae</taxon>
        <taxon>Soboliphyme</taxon>
    </lineage>
</organism>
<sequence length="69" mass="7453">MNLFTSGGASRRIEFFRTLIVIASYPFIVFSSAMPEITPPTMGKGNDTASEYRGTVTSSGTLQLSTIKT</sequence>
<keyword evidence="1" id="KW-0812">Transmembrane</keyword>
<dbReference type="AlphaFoldDB" id="A0A183J696"/>
<gene>
    <name evidence="2" type="ORF">SBAD_LOCUS11394</name>
</gene>
<dbReference type="EMBL" id="UZAM01015580">
    <property type="protein sequence ID" value="VDP39695.1"/>
    <property type="molecule type" value="Genomic_DNA"/>
</dbReference>
<dbReference type="Proteomes" id="UP000270296">
    <property type="component" value="Unassembled WGS sequence"/>
</dbReference>
<proteinExistence type="predicted"/>
<evidence type="ECO:0000256" key="1">
    <source>
        <dbReference type="SAM" id="Phobius"/>
    </source>
</evidence>
<reference evidence="2 3" key="2">
    <citation type="submission" date="2018-11" db="EMBL/GenBank/DDBJ databases">
        <authorList>
            <consortium name="Pathogen Informatics"/>
        </authorList>
    </citation>
    <scope>NUCLEOTIDE SEQUENCE [LARGE SCALE GENOMIC DNA]</scope>
</reference>
<dbReference type="WBParaSite" id="SBAD_0001178001-mRNA-1">
    <property type="protein sequence ID" value="SBAD_0001178001-mRNA-1"/>
    <property type="gene ID" value="SBAD_0001178001"/>
</dbReference>
<evidence type="ECO:0000313" key="2">
    <source>
        <dbReference type="EMBL" id="VDP39695.1"/>
    </source>
</evidence>
<name>A0A183J696_9BILA</name>
<keyword evidence="1" id="KW-1133">Transmembrane helix</keyword>